<keyword evidence="3" id="KW-1185">Reference proteome</keyword>
<feature type="compositionally biased region" description="Basic and acidic residues" evidence="1">
    <location>
        <begin position="185"/>
        <end position="196"/>
    </location>
</feature>
<reference evidence="2" key="1">
    <citation type="journal article" date="2019" name="Environ. Microbiol.">
        <title>Fungal ecological strategies reflected in gene transcription - a case study of two litter decomposers.</title>
        <authorList>
            <person name="Barbi F."/>
            <person name="Kohler A."/>
            <person name="Barry K."/>
            <person name="Baskaran P."/>
            <person name="Daum C."/>
            <person name="Fauchery L."/>
            <person name="Ihrmark K."/>
            <person name="Kuo A."/>
            <person name="LaButti K."/>
            <person name="Lipzen A."/>
            <person name="Morin E."/>
            <person name="Grigoriev I.V."/>
            <person name="Henrissat B."/>
            <person name="Lindahl B."/>
            <person name="Martin F."/>
        </authorList>
    </citation>
    <scope>NUCLEOTIDE SEQUENCE</scope>
    <source>
        <strain evidence="2">JB14</strain>
    </source>
</reference>
<dbReference type="OrthoDB" id="2957687at2759"/>
<accession>A0A6A4GY40</accession>
<evidence type="ECO:0000256" key="1">
    <source>
        <dbReference type="SAM" id="MobiDB-lite"/>
    </source>
</evidence>
<dbReference type="EMBL" id="ML769676">
    <property type="protein sequence ID" value="KAE9389937.1"/>
    <property type="molecule type" value="Genomic_DNA"/>
</dbReference>
<evidence type="ECO:0000313" key="3">
    <source>
        <dbReference type="Proteomes" id="UP000799118"/>
    </source>
</evidence>
<feature type="region of interest" description="Disordered" evidence="1">
    <location>
        <begin position="1"/>
        <end position="79"/>
    </location>
</feature>
<proteinExistence type="predicted"/>
<feature type="region of interest" description="Disordered" evidence="1">
    <location>
        <begin position="173"/>
        <end position="196"/>
    </location>
</feature>
<protein>
    <submittedName>
        <fullName evidence="2">Uncharacterized protein</fullName>
    </submittedName>
</protein>
<dbReference type="Proteomes" id="UP000799118">
    <property type="component" value="Unassembled WGS sequence"/>
</dbReference>
<dbReference type="AlphaFoldDB" id="A0A6A4GY40"/>
<organism evidence="2 3">
    <name type="scientific">Gymnopus androsaceus JB14</name>
    <dbReference type="NCBI Taxonomy" id="1447944"/>
    <lineage>
        <taxon>Eukaryota</taxon>
        <taxon>Fungi</taxon>
        <taxon>Dikarya</taxon>
        <taxon>Basidiomycota</taxon>
        <taxon>Agaricomycotina</taxon>
        <taxon>Agaricomycetes</taxon>
        <taxon>Agaricomycetidae</taxon>
        <taxon>Agaricales</taxon>
        <taxon>Marasmiineae</taxon>
        <taxon>Omphalotaceae</taxon>
        <taxon>Gymnopus</taxon>
    </lineage>
</organism>
<feature type="compositionally biased region" description="Polar residues" evidence="1">
    <location>
        <begin position="52"/>
        <end position="67"/>
    </location>
</feature>
<feature type="compositionally biased region" description="Low complexity" evidence="1">
    <location>
        <begin position="1"/>
        <end position="17"/>
    </location>
</feature>
<gene>
    <name evidence="2" type="ORF">BT96DRAFT_1002764</name>
</gene>
<sequence>MSSSPSSDSTMISTFSPPRTAPRPRVIPFLRPKALYQPYTQDKHNKPAPIDISSSSSCNHAPSTPGSPLTPVDDELPNGQSGRIRAILIPPPNTKVMVANSGWPEEILPNYCKIARAAVEIYLDISHPLSKQATTALEKARADIEDAIPLFMNHQRHWGADTLLRDQLKSVKDTRNKAATRLTKKTKDKERKDKEQ</sequence>
<name>A0A6A4GY40_9AGAR</name>
<evidence type="ECO:0000313" key="2">
    <source>
        <dbReference type="EMBL" id="KAE9389937.1"/>
    </source>
</evidence>